<dbReference type="OrthoDB" id="5148951at2"/>
<dbReference type="RefSeq" id="WP_088647116.1">
    <property type="nucleotide sequence ID" value="NZ_JBFAMK010000009.1"/>
</dbReference>
<comment type="caution">
    <text evidence="2">The sequence shown here is derived from an EMBL/GenBank/DDBJ whole genome shotgun (WGS) entry which is preliminary data.</text>
</comment>
<reference evidence="2 3" key="1">
    <citation type="submission" date="2017-03" db="EMBL/GenBank/DDBJ databases">
        <title>Whole genome sequence of Micromonospora wenchangensis, isolated from mangrove soil.</title>
        <authorList>
            <person name="Yang H."/>
        </authorList>
    </citation>
    <scope>NUCLEOTIDE SEQUENCE [LARGE SCALE GENOMIC DNA]</scope>
    <source>
        <strain evidence="2 3">CCTCC AA 2012002</strain>
    </source>
</reference>
<name>A0A2D0AWJ8_9ACTN</name>
<accession>A0A2D0AWJ8</accession>
<organism evidence="2 3">
    <name type="scientific">Micromonospora wenchangensis</name>
    <dbReference type="NCBI Taxonomy" id="1185415"/>
    <lineage>
        <taxon>Bacteria</taxon>
        <taxon>Bacillati</taxon>
        <taxon>Actinomycetota</taxon>
        <taxon>Actinomycetes</taxon>
        <taxon>Micromonosporales</taxon>
        <taxon>Micromonosporaceae</taxon>
        <taxon>Micromonospora</taxon>
    </lineage>
</organism>
<evidence type="ECO:0000256" key="1">
    <source>
        <dbReference type="SAM" id="MobiDB-lite"/>
    </source>
</evidence>
<dbReference type="Proteomes" id="UP000197174">
    <property type="component" value="Unassembled WGS sequence"/>
</dbReference>
<dbReference type="AlphaFoldDB" id="A0A2D0AWJ8"/>
<evidence type="ECO:0000313" key="2">
    <source>
        <dbReference type="EMBL" id="OWU99614.1"/>
    </source>
</evidence>
<dbReference type="EMBL" id="MZMV01000076">
    <property type="protein sequence ID" value="OWU99614.1"/>
    <property type="molecule type" value="Genomic_DNA"/>
</dbReference>
<evidence type="ECO:0000313" key="3">
    <source>
        <dbReference type="Proteomes" id="UP000197174"/>
    </source>
</evidence>
<feature type="region of interest" description="Disordered" evidence="1">
    <location>
        <begin position="117"/>
        <end position="144"/>
    </location>
</feature>
<gene>
    <name evidence="2" type="ORF">B5D80_29055</name>
</gene>
<sequence length="144" mass="15980">MQERAWFKDRQLVPGETLFSSTRSFALWAYTVSHSQLLFRTRTGGDLPRIDLLFKPVKAIKVRDDYDGLVIRVSTVEEEKQILSETGSMGSGRVLMLLTGASMDYVVTGAFGWQEDHGSDRDPSGLAFFPPGSDPARILPPESA</sequence>
<proteinExistence type="predicted"/>
<protein>
    <submittedName>
        <fullName evidence="2">Uncharacterized protein</fullName>
    </submittedName>
</protein>
<keyword evidence="3" id="KW-1185">Reference proteome</keyword>